<evidence type="ECO:0000313" key="3">
    <source>
        <dbReference type="Proteomes" id="UP000886857"/>
    </source>
</evidence>
<protein>
    <submittedName>
        <fullName evidence="2">InlB B-repeat-containing protein</fullName>
    </submittedName>
</protein>
<dbReference type="AlphaFoldDB" id="A0A9D1N9Y4"/>
<dbReference type="Pfam" id="PF09479">
    <property type="entry name" value="Flg_new"/>
    <property type="match status" value="1"/>
</dbReference>
<feature type="non-terminal residue" evidence="2">
    <location>
        <position position="254"/>
    </location>
</feature>
<sequence length="254" mass="27398">MIDTAKKVITALSVAVIVLTILLGAAITVSVIAVSSGRSDGTAWFYVDGTLYRAVKVENGTVSCPDVPTVAGMVFDGWYSDADYTGQKTTFPALIDGDTAFYARRIPISEADNGYMSASIAIDGSDVVAKKIKPVHGINNGPANGIGIFDAPYIDASEYFANMGTPFVRLHDTEYPFGRDGYVDIHCVFPDFSADEKVITNYDFNKTDEYVRSILTAVPDAEIIYRLGESIDHTGSGGYTVVPEDIVKWANICT</sequence>
<evidence type="ECO:0000256" key="1">
    <source>
        <dbReference type="ARBA" id="ARBA00004196"/>
    </source>
</evidence>
<dbReference type="Proteomes" id="UP000886857">
    <property type="component" value="Unassembled WGS sequence"/>
</dbReference>
<dbReference type="InterPro" id="IPR013378">
    <property type="entry name" value="InlB-like_B-rpt"/>
</dbReference>
<dbReference type="Gene3D" id="2.60.40.4270">
    <property type="entry name" value="Listeria-Bacteroides repeat domain"/>
    <property type="match status" value="1"/>
</dbReference>
<comment type="caution">
    <text evidence="2">The sequence shown here is derived from an EMBL/GenBank/DDBJ whole genome shotgun (WGS) entry which is preliminary data.</text>
</comment>
<organism evidence="2 3">
    <name type="scientific">Candidatus Limadaptatus stercoripullorum</name>
    <dbReference type="NCBI Taxonomy" id="2840846"/>
    <lineage>
        <taxon>Bacteria</taxon>
        <taxon>Bacillati</taxon>
        <taxon>Bacillota</taxon>
        <taxon>Clostridia</taxon>
        <taxon>Eubacteriales</taxon>
        <taxon>Candidatus Limadaptatus</taxon>
    </lineage>
</organism>
<proteinExistence type="predicted"/>
<name>A0A9D1N9Y4_9FIRM</name>
<reference evidence="2" key="1">
    <citation type="submission" date="2020-10" db="EMBL/GenBank/DDBJ databases">
        <authorList>
            <person name="Gilroy R."/>
        </authorList>
    </citation>
    <scope>NUCLEOTIDE SEQUENCE</scope>
    <source>
        <strain evidence="2">10406</strain>
    </source>
</reference>
<evidence type="ECO:0000313" key="2">
    <source>
        <dbReference type="EMBL" id="HIU99203.1"/>
    </source>
</evidence>
<gene>
    <name evidence="2" type="ORF">IAC73_05120</name>
</gene>
<reference evidence="2" key="2">
    <citation type="journal article" date="2021" name="PeerJ">
        <title>Extensive microbial diversity within the chicken gut microbiome revealed by metagenomics and culture.</title>
        <authorList>
            <person name="Gilroy R."/>
            <person name="Ravi A."/>
            <person name="Getino M."/>
            <person name="Pursley I."/>
            <person name="Horton D.L."/>
            <person name="Alikhan N.F."/>
            <person name="Baker D."/>
            <person name="Gharbi K."/>
            <person name="Hall N."/>
            <person name="Watson M."/>
            <person name="Adriaenssens E.M."/>
            <person name="Foster-Nyarko E."/>
            <person name="Jarju S."/>
            <person name="Secka A."/>
            <person name="Antonio M."/>
            <person name="Oren A."/>
            <person name="Chaudhuri R.R."/>
            <person name="La Ragione R."/>
            <person name="Hildebrand F."/>
            <person name="Pallen M.J."/>
        </authorList>
    </citation>
    <scope>NUCLEOTIDE SEQUENCE</scope>
    <source>
        <strain evidence="2">10406</strain>
    </source>
</reference>
<comment type="subcellular location">
    <subcellularLocation>
        <location evidence="1">Cell envelope</location>
    </subcellularLocation>
</comment>
<dbReference type="GO" id="GO:0030313">
    <property type="term" value="C:cell envelope"/>
    <property type="evidence" value="ECO:0007669"/>
    <property type="project" value="UniProtKB-SubCell"/>
</dbReference>
<accession>A0A9D1N9Y4</accession>
<dbReference type="InterPro" id="IPR042229">
    <property type="entry name" value="Listeria/Bacterioides_rpt_sf"/>
</dbReference>
<dbReference type="EMBL" id="DVOE01000076">
    <property type="protein sequence ID" value="HIU99203.1"/>
    <property type="molecule type" value="Genomic_DNA"/>
</dbReference>